<evidence type="ECO:0000313" key="3">
    <source>
        <dbReference type="Proteomes" id="UP000622860"/>
    </source>
</evidence>
<dbReference type="EMBL" id="BMFR01000007">
    <property type="protein sequence ID" value="GGG75767.1"/>
    <property type="molecule type" value="Genomic_DNA"/>
</dbReference>
<keyword evidence="1" id="KW-0812">Transmembrane</keyword>
<feature type="transmembrane region" description="Helical" evidence="1">
    <location>
        <begin position="51"/>
        <end position="71"/>
    </location>
</feature>
<reference evidence="2" key="2">
    <citation type="submission" date="2020-09" db="EMBL/GenBank/DDBJ databases">
        <authorList>
            <person name="Sun Q."/>
            <person name="Zhou Y."/>
        </authorList>
    </citation>
    <scope>NUCLEOTIDE SEQUENCE</scope>
    <source>
        <strain evidence="2">CGMCC 1.12754</strain>
    </source>
</reference>
<gene>
    <name evidence="2" type="ORF">GCM10011398_20820</name>
</gene>
<feature type="transmembrane region" description="Helical" evidence="1">
    <location>
        <begin position="77"/>
        <end position="100"/>
    </location>
</feature>
<keyword evidence="1" id="KW-1133">Transmembrane helix</keyword>
<feature type="transmembrane region" description="Helical" evidence="1">
    <location>
        <begin position="12"/>
        <end position="31"/>
    </location>
</feature>
<dbReference type="Proteomes" id="UP000622860">
    <property type="component" value="Unassembled WGS sequence"/>
</dbReference>
<proteinExistence type="predicted"/>
<name>A0A917M438_9BACI</name>
<accession>A0A917M438</accession>
<feature type="transmembrane region" description="Helical" evidence="1">
    <location>
        <begin position="140"/>
        <end position="157"/>
    </location>
</feature>
<feature type="transmembrane region" description="Helical" evidence="1">
    <location>
        <begin position="190"/>
        <end position="213"/>
    </location>
</feature>
<evidence type="ECO:0000256" key="1">
    <source>
        <dbReference type="SAM" id="Phobius"/>
    </source>
</evidence>
<feature type="transmembrane region" description="Helical" evidence="1">
    <location>
        <begin position="164"/>
        <end position="184"/>
    </location>
</feature>
<keyword evidence="3" id="KW-1185">Reference proteome</keyword>
<reference evidence="2" key="1">
    <citation type="journal article" date="2014" name="Int. J. Syst. Evol. Microbiol.">
        <title>Complete genome sequence of Corynebacterium casei LMG S-19264T (=DSM 44701T), isolated from a smear-ripened cheese.</title>
        <authorList>
            <consortium name="US DOE Joint Genome Institute (JGI-PGF)"/>
            <person name="Walter F."/>
            <person name="Albersmeier A."/>
            <person name="Kalinowski J."/>
            <person name="Ruckert C."/>
        </authorList>
    </citation>
    <scope>NUCLEOTIDE SEQUENCE</scope>
    <source>
        <strain evidence="2">CGMCC 1.12754</strain>
    </source>
</reference>
<organism evidence="2 3">
    <name type="scientific">Virgibacillus oceani</name>
    <dbReference type="NCBI Taxonomy" id="1479511"/>
    <lineage>
        <taxon>Bacteria</taxon>
        <taxon>Bacillati</taxon>
        <taxon>Bacillota</taxon>
        <taxon>Bacilli</taxon>
        <taxon>Bacillales</taxon>
        <taxon>Bacillaceae</taxon>
        <taxon>Virgibacillus</taxon>
    </lineage>
</organism>
<sequence>MEERVLVVASKLMAIGLIVISLVVGFISFYMMSDLSKEKKKRHVEEMSSQLINFIIFIWLGKVILNFSIFLKDPLAILAYPSNSEAFYLAVLFTALLLVYKSKRQRLDVQAFIESFLHVFLVASFVYEFIQLVWNNNTYSFGYLVLLAVLLVLFFLIRGHITAGTLITTILTVWSAGVFLLILMRPFITVFGYILAPWFMGLFFIISLIIIIIRYRKRDRNGRN</sequence>
<evidence type="ECO:0000313" key="2">
    <source>
        <dbReference type="EMBL" id="GGG75767.1"/>
    </source>
</evidence>
<protein>
    <submittedName>
        <fullName evidence="2">Uncharacterized protein</fullName>
    </submittedName>
</protein>
<feature type="transmembrane region" description="Helical" evidence="1">
    <location>
        <begin position="112"/>
        <end position="134"/>
    </location>
</feature>
<keyword evidence="1" id="KW-0472">Membrane</keyword>
<dbReference type="AlphaFoldDB" id="A0A917M438"/>
<dbReference type="RefSeq" id="WP_229683127.1">
    <property type="nucleotide sequence ID" value="NZ_BMFR01000007.1"/>
</dbReference>
<comment type="caution">
    <text evidence="2">The sequence shown here is derived from an EMBL/GenBank/DDBJ whole genome shotgun (WGS) entry which is preliminary data.</text>
</comment>